<dbReference type="Pfam" id="PF24778">
    <property type="entry name" value="Ig-CFAP74_3rd"/>
    <property type="match status" value="1"/>
</dbReference>
<dbReference type="Proteomes" id="UP000694551">
    <property type="component" value="Unplaced"/>
</dbReference>
<evidence type="ECO:0000313" key="4">
    <source>
        <dbReference type="Ensembl" id="ENSSOCP00000009500.1"/>
    </source>
</evidence>
<feature type="domain" description="CFAP74 fourth Ig-like" evidence="3">
    <location>
        <begin position="684"/>
        <end position="778"/>
    </location>
</feature>
<feature type="domain" description="CFAP74 second Ig-like" evidence="1">
    <location>
        <begin position="509"/>
        <end position="566"/>
    </location>
</feature>
<dbReference type="InterPro" id="IPR056307">
    <property type="entry name" value="Ig-CFAP74_3rd"/>
</dbReference>
<dbReference type="InterPro" id="IPR013783">
    <property type="entry name" value="Ig-like_fold"/>
</dbReference>
<dbReference type="PANTHER" id="PTHR22538">
    <property type="entry name" value="CILIA- AND FLAGELLA-ASSOCIATED PROTEIN 74"/>
    <property type="match status" value="1"/>
</dbReference>
<evidence type="ECO:0000259" key="1">
    <source>
        <dbReference type="Pfam" id="PF24770"/>
    </source>
</evidence>
<reference evidence="4" key="2">
    <citation type="submission" date="2025-09" db="UniProtKB">
        <authorList>
            <consortium name="Ensembl"/>
        </authorList>
    </citation>
    <scope>IDENTIFICATION</scope>
</reference>
<evidence type="ECO:0000259" key="2">
    <source>
        <dbReference type="Pfam" id="PF24778"/>
    </source>
</evidence>
<organism evidence="4 5">
    <name type="scientific">Strix occidentalis caurina</name>
    <name type="common">northern spotted owl</name>
    <dbReference type="NCBI Taxonomy" id="311401"/>
    <lineage>
        <taxon>Eukaryota</taxon>
        <taxon>Metazoa</taxon>
        <taxon>Chordata</taxon>
        <taxon>Craniata</taxon>
        <taxon>Vertebrata</taxon>
        <taxon>Euteleostomi</taxon>
        <taxon>Archelosauria</taxon>
        <taxon>Archosauria</taxon>
        <taxon>Dinosauria</taxon>
        <taxon>Saurischia</taxon>
        <taxon>Theropoda</taxon>
        <taxon>Coelurosauria</taxon>
        <taxon>Aves</taxon>
        <taxon>Neognathae</taxon>
        <taxon>Neoaves</taxon>
        <taxon>Telluraves</taxon>
        <taxon>Strigiformes</taxon>
        <taxon>Strigidae</taxon>
        <taxon>Strix</taxon>
    </lineage>
</organism>
<proteinExistence type="predicted"/>
<reference evidence="4" key="1">
    <citation type="submission" date="2025-08" db="UniProtKB">
        <authorList>
            <consortium name="Ensembl"/>
        </authorList>
    </citation>
    <scope>IDENTIFICATION</scope>
</reference>
<dbReference type="Gene3D" id="2.60.40.10">
    <property type="entry name" value="Immunoglobulins"/>
    <property type="match status" value="4"/>
</dbReference>
<protein>
    <submittedName>
        <fullName evidence="4">Cilia and flagella associated protein 74</fullName>
    </submittedName>
</protein>
<dbReference type="Pfam" id="PF24798">
    <property type="entry name" value="Ig-CFAP74_4th"/>
    <property type="match status" value="1"/>
</dbReference>
<dbReference type="Pfam" id="PF24770">
    <property type="entry name" value="Ig-CFAP74_2"/>
    <property type="match status" value="2"/>
</dbReference>
<keyword evidence="5" id="KW-1185">Reference proteome</keyword>
<sequence>VGQVRGIFAALSRLQATHRRLCTELEKEKDFELKIALTLKDNIVFQLFLFPHTQYHSKHRGLQEECLVTLTITTCQVKHSNTKSFPGYEPERFYFAYRIHEKNAKEEVKTQEHMERRIQAVLSLKTSITSNRVLLPCLRCGMKKLISMVGLIFLKTLDYRAARERQKSRKTEIVSRILQEKASIHKQKRSQSCTKKIKGGGKLEGSLLWRMKTWQYIEKTCKSSGGAISQVNKGLRINCLLIYFVTAPDVLCESSEEEKWGDETLIEPEFPGLWSQECDLRKVMKKDSFEKKMEGYQTGIFHKQIVSGHERKGCTFYSKPSCIHFKDFDVGHIYKKKIALINASYSVNFCRLVGISEWLKDFISVQFDPPGKMPAGMSCEIMVTFKPMINENLEGEVMFMAQTGSFSVPLKCTAKRCILALDKELIDFGSHVVGETISRTINLTNSGALGTRFRVQTSVGDSGTHRTTAKSSPGRMVGSESVILGTRKQKDEPSQTFSIPFLMFTMCLIKSSLVTEGEIGPFSSVKLQIIFVPAIPGDVQAEFVIMFDNSDCKPLCFSAIGVSTDVPVWVPNPNIDLKICVYDQLYQDCVAIRTKTTLRLKFEVCKELSKHMELLPKAGYIQAQSSFSVQLKFLPRPSLPEDAGNYFNEETRVLEVPVTILIVDKAKKVNFTVHAIVTTSDLEISPAQINFGYCTVYEAVQANVTVTNKSILPQEFGFVGLPEFVEIQPNDGLGILLPLESLTLDIIFKASKAQEYSFELTCKSEINRQFKLSCKAVGVHPPLELSHSLVRFAATALNGVSTATLYVMNSHVSANRLTHAVPRTGSGELAPLGPASFEFCVPEDCPVTITPSVGVVFPGKKSLIQVSFSPTLSDQLIREEAVRRLCRAAATGAEIQVRNRFDFFFFPALSLTKMILIPGFSSSDAYMAAQAFLLRNFRGRFDKYIIPCFVASGCIDEKKGSENLSCSPYNTLYVELHCPAVAPSLVVTSDNGENTVNFGDVAVGHRMIKRITVQNISPEEMELGFSVLNPNGPFLLVRPVGMLEPGENETLIISFCPNENKWFFEMLDIQTAKTNLTLRITGHGVTPSTVCSVEEVLDMGYVVAREKVTATFKIQNTSTLTLRYSIQLDSLSSTRDKDRQRLPSFITSPLQRTEFVGTQNYSGLSVFSIFPTEGEIVAGKSQDFTVTFSPDHESLYYSDCLKVVLFGKDTAHTIHLKGAARARPVFVAGGAPLDVPVESLAVMLPRSSPEALERGDVLPLCYRTVRDKTWASPAMTELEVGAIQSAQFASKKVKRIKSAVLWQVQ</sequence>
<dbReference type="PANTHER" id="PTHR22538:SF0">
    <property type="entry name" value="CILIA- AND FLAGELLA-ASSOCIATED PROTEIN 74"/>
    <property type="match status" value="1"/>
</dbReference>
<evidence type="ECO:0000259" key="3">
    <source>
        <dbReference type="Pfam" id="PF24798"/>
    </source>
</evidence>
<dbReference type="InterPro" id="IPR056310">
    <property type="entry name" value="Ig-CFAP74_4th"/>
</dbReference>
<dbReference type="InterPro" id="IPR056306">
    <property type="entry name" value="Ig-CFAP74_2nd"/>
</dbReference>
<name>A0A8D0F5C0_STROC</name>
<dbReference type="Pfam" id="PF24771">
    <property type="entry name" value="Ig_CFAP74_1st"/>
    <property type="match status" value="1"/>
</dbReference>
<feature type="domain" description="CFAP74 second Ig-like" evidence="1">
    <location>
        <begin position="419"/>
        <end position="483"/>
    </location>
</feature>
<evidence type="ECO:0000313" key="5">
    <source>
        <dbReference type="Proteomes" id="UP000694551"/>
    </source>
</evidence>
<feature type="domain" description="CFAP74 third Ig-like" evidence="2">
    <location>
        <begin position="568"/>
        <end position="678"/>
    </location>
</feature>
<dbReference type="Ensembl" id="ENSSOCT00000009746.1">
    <property type="protein sequence ID" value="ENSSOCP00000009500.1"/>
    <property type="gene ID" value="ENSSOCG00000007178.1"/>
</dbReference>
<accession>A0A8D0F5C0</accession>